<evidence type="ECO:0000256" key="6">
    <source>
        <dbReference type="ARBA" id="ARBA00023310"/>
    </source>
</evidence>
<reference evidence="8 9" key="1">
    <citation type="submission" date="2016-08" db="EMBL/GenBank/DDBJ databases">
        <title>A novel genetic cassette of butanologenic Thermoanaerobacterium thermosaccharolyticum that directly convert cellulose to butanol.</title>
        <authorList>
            <person name="Li T."/>
            <person name="He J."/>
        </authorList>
    </citation>
    <scope>NUCLEOTIDE SEQUENCE [LARGE SCALE GENOMIC DNA]</scope>
    <source>
        <strain evidence="8 9">TG57</strain>
    </source>
</reference>
<proteinExistence type="inferred from homology"/>
<dbReference type="GO" id="GO:0045259">
    <property type="term" value="C:proton-transporting ATP synthase complex"/>
    <property type="evidence" value="ECO:0007669"/>
    <property type="project" value="UniProtKB-KW"/>
</dbReference>
<dbReference type="InterPro" id="IPR026015">
    <property type="entry name" value="ATP_synth_OSCP/delta_N_sf"/>
</dbReference>
<dbReference type="Pfam" id="PF00213">
    <property type="entry name" value="OSCP"/>
    <property type="match status" value="1"/>
</dbReference>
<evidence type="ECO:0000256" key="2">
    <source>
        <dbReference type="ARBA" id="ARBA00022448"/>
    </source>
</evidence>
<evidence type="ECO:0000313" key="9">
    <source>
        <dbReference type="Proteomes" id="UP000214975"/>
    </source>
</evidence>
<protein>
    <recommendedName>
        <fullName evidence="7">ATP synthase subunit delta</fullName>
    </recommendedName>
    <alternativeName>
        <fullName evidence="7">ATP synthase F(1) sector subunit delta</fullName>
    </alternativeName>
    <alternativeName>
        <fullName evidence="7">F-type ATPase subunit delta</fullName>
        <shortName evidence="7">F-ATPase subunit delta</shortName>
    </alternativeName>
</protein>
<accession>A0A223I199</accession>
<dbReference type="GO" id="GO:0005886">
    <property type="term" value="C:plasma membrane"/>
    <property type="evidence" value="ECO:0007669"/>
    <property type="project" value="UniProtKB-SubCell"/>
</dbReference>
<dbReference type="SUPFAM" id="SSF47928">
    <property type="entry name" value="N-terminal domain of the delta subunit of the F1F0-ATP synthase"/>
    <property type="match status" value="1"/>
</dbReference>
<dbReference type="Proteomes" id="UP000214975">
    <property type="component" value="Chromosome"/>
</dbReference>
<comment type="function">
    <text evidence="7">F(1)F(0) ATP synthase produces ATP from ADP in the presence of a proton or sodium gradient. F-type ATPases consist of two structural domains, F(1) containing the extramembraneous catalytic core and F(0) containing the membrane proton channel, linked together by a central stalk and a peripheral stalk. During catalysis, ATP synthesis in the catalytic domain of F(1) is coupled via a rotary mechanism of the central stalk subunits to proton translocation.</text>
</comment>
<keyword evidence="5 7" id="KW-0472">Membrane</keyword>
<comment type="similarity">
    <text evidence="7">Belongs to the ATPase delta chain family.</text>
</comment>
<dbReference type="PRINTS" id="PR00125">
    <property type="entry name" value="ATPASEDELTA"/>
</dbReference>
<dbReference type="NCBIfam" id="NF004402">
    <property type="entry name" value="PRK05758.2-2"/>
    <property type="match status" value="1"/>
</dbReference>
<dbReference type="InterPro" id="IPR000711">
    <property type="entry name" value="ATPase_OSCP/dsu"/>
</dbReference>
<sequence length="177" mass="20383">MEQVIAKKYARALFNAAKENGNIEKYYDELKGILNMLKNKQIYKIITNRGIYLKQKMNFVDAILEGYDREVINFLKLIISKHRESIFDEIFNEYNKLYMDYKGIINAILISAHPLDSDTLERIKNRLESNFNKKVYINSTVDESILGGLKILIGNKVIDGSIKGKLDTLLKNLVTAS</sequence>
<comment type="function">
    <text evidence="7">This protein is part of the stalk that links CF(0) to CF(1). It either transmits conformational changes from CF(0) to CF(1) or is implicated in proton conduction.</text>
</comment>
<evidence type="ECO:0000313" key="8">
    <source>
        <dbReference type="EMBL" id="AST58516.1"/>
    </source>
</evidence>
<organism evidence="8 9">
    <name type="scientific">Thermoanaerobacterium thermosaccharolyticum</name>
    <name type="common">Clostridium thermosaccharolyticum</name>
    <dbReference type="NCBI Taxonomy" id="1517"/>
    <lineage>
        <taxon>Bacteria</taxon>
        <taxon>Bacillati</taxon>
        <taxon>Bacillota</taxon>
        <taxon>Clostridia</taxon>
        <taxon>Thermoanaerobacterales</taxon>
        <taxon>Thermoanaerobacteraceae</taxon>
        <taxon>Thermoanaerobacterium</taxon>
    </lineage>
</organism>
<evidence type="ECO:0000256" key="7">
    <source>
        <dbReference type="HAMAP-Rule" id="MF_01416"/>
    </source>
</evidence>
<evidence type="ECO:0000256" key="1">
    <source>
        <dbReference type="ARBA" id="ARBA00004370"/>
    </source>
</evidence>
<evidence type="ECO:0000256" key="5">
    <source>
        <dbReference type="ARBA" id="ARBA00023136"/>
    </source>
</evidence>
<dbReference type="EMBL" id="CP016893">
    <property type="protein sequence ID" value="AST58516.1"/>
    <property type="molecule type" value="Genomic_DNA"/>
</dbReference>
<dbReference type="AlphaFoldDB" id="A0A223I199"/>
<keyword evidence="2 7" id="KW-0813">Transport</keyword>
<keyword evidence="4 7" id="KW-0406">Ion transport</keyword>
<keyword evidence="3 7" id="KW-0375">Hydrogen ion transport</keyword>
<comment type="subcellular location">
    <subcellularLocation>
        <location evidence="7">Cell membrane</location>
        <topology evidence="7">Peripheral membrane protein</topology>
    </subcellularLocation>
    <subcellularLocation>
        <location evidence="1">Membrane</location>
    </subcellularLocation>
</comment>
<evidence type="ECO:0000256" key="3">
    <source>
        <dbReference type="ARBA" id="ARBA00022781"/>
    </source>
</evidence>
<keyword evidence="7" id="KW-0139">CF(1)</keyword>
<dbReference type="HAMAP" id="MF_01416">
    <property type="entry name" value="ATP_synth_delta_bact"/>
    <property type="match status" value="1"/>
</dbReference>
<dbReference type="NCBIfam" id="TIGR01145">
    <property type="entry name" value="ATP_synt_delta"/>
    <property type="match status" value="1"/>
</dbReference>
<keyword evidence="7" id="KW-1003">Cell membrane</keyword>
<dbReference type="RefSeq" id="WP_094397768.1">
    <property type="nucleotide sequence ID" value="NZ_CP016893.1"/>
</dbReference>
<dbReference type="GO" id="GO:0046933">
    <property type="term" value="F:proton-transporting ATP synthase activity, rotational mechanism"/>
    <property type="evidence" value="ECO:0007669"/>
    <property type="project" value="UniProtKB-UniRule"/>
</dbReference>
<dbReference type="PANTHER" id="PTHR11910">
    <property type="entry name" value="ATP SYNTHASE DELTA CHAIN"/>
    <property type="match status" value="1"/>
</dbReference>
<gene>
    <name evidence="7" type="primary">atpH</name>
    <name evidence="8" type="ORF">Thert_02669</name>
</gene>
<evidence type="ECO:0000256" key="4">
    <source>
        <dbReference type="ARBA" id="ARBA00023065"/>
    </source>
</evidence>
<dbReference type="Gene3D" id="1.10.520.20">
    <property type="entry name" value="N-terminal domain of the delta subunit of the F1F0-ATP synthase"/>
    <property type="match status" value="1"/>
</dbReference>
<name>A0A223I199_THETR</name>
<keyword evidence="6 7" id="KW-0066">ATP synthesis</keyword>